<dbReference type="InterPro" id="IPR015797">
    <property type="entry name" value="NUDIX_hydrolase-like_dom_sf"/>
</dbReference>
<dbReference type="Gene3D" id="1.10.10.10">
    <property type="entry name" value="Winged helix-like DNA-binding domain superfamily/Winged helix DNA-binding domain"/>
    <property type="match status" value="1"/>
</dbReference>
<dbReference type="PROSITE" id="PS00893">
    <property type="entry name" value="NUDIX_BOX"/>
    <property type="match status" value="1"/>
</dbReference>
<evidence type="ECO:0000259" key="3">
    <source>
        <dbReference type="PROSITE" id="PS51462"/>
    </source>
</evidence>
<dbReference type="PANTHER" id="PTHR43736">
    <property type="entry name" value="ADP-RIBOSE PYROPHOSPHATASE"/>
    <property type="match status" value="1"/>
</dbReference>
<sequence length="229" mass="26548">MSVTYRYPRPALAVDCVVFGLDEEDLKVLLIRRGVDPFAGRWALPGGFVRLEETLDEAARRELREEAGIEKVYLEQLYTFGAVDRDPRERVVSVTYYALVKLSEHRVRAATDAREAAWFAIDDLPKLAFDHETIVDKAITRLRGKVRYAPIGFELLPKKFTLTQLQRVYEKVLGYELDKRNFRKKVAATGLLVELDEVEQDVAHRAARLYTFDEKTYRKLEKEGFLFEI</sequence>
<gene>
    <name evidence="4" type="ORF">E8A74_13875</name>
</gene>
<dbReference type="Proteomes" id="UP000309215">
    <property type="component" value="Unassembled WGS sequence"/>
</dbReference>
<dbReference type="GO" id="GO:0016787">
    <property type="term" value="F:hydrolase activity"/>
    <property type="evidence" value="ECO:0007669"/>
    <property type="project" value="UniProtKB-KW"/>
</dbReference>
<dbReference type="Pfam" id="PF21906">
    <property type="entry name" value="WHD_NrtR"/>
    <property type="match status" value="1"/>
</dbReference>
<evidence type="ECO:0000313" key="4">
    <source>
        <dbReference type="EMBL" id="TKD08874.1"/>
    </source>
</evidence>
<dbReference type="CDD" id="cd18873">
    <property type="entry name" value="NUDIX_NadM_like"/>
    <property type="match status" value="1"/>
</dbReference>
<evidence type="ECO:0000256" key="2">
    <source>
        <dbReference type="RuleBase" id="RU003476"/>
    </source>
</evidence>
<evidence type="ECO:0000256" key="1">
    <source>
        <dbReference type="ARBA" id="ARBA00022801"/>
    </source>
</evidence>
<dbReference type="SUPFAM" id="SSF46785">
    <property type="entry name" value="Winged helix' DNA-binding domain"/>
    <property type="match status" value="1"/>
</dbReference>
<dbReference type="InterPro" id="IPR054105">
    <property type="entry name" value="WHD_NrtR"/>
</dbReference>
<dbReference type="PANTHER" id="PTHR43736:SF4">
    <property type="entry name" value="SLR1690 PROTEIN"/>
    <property type="match status" value="1"/>
</dbReference>
<evidence type="ECO:0000313" key="5">
    <source>
        <dbReference type="Proteomes" id="UP000309215"/>
    </source>
</evidence>
<dbReference type="InterPro" id="IPR020084">
    <property type="entry name" value="NUDIX_hydrolase_CS"/>
</dbReference>
<organism evidence="4 5">
    <name type="scientific">Polyangium fumosum</name>
    <dbReference type="NCBI Taxonomy" id="889272"/>
    <lineage>
        <taxon>Bacteria</taxon>
        <taxon>Pseudomonadati</taxon>
        <taxon>Myxococcota</taxon>
        <taxon>Polyangia</taxon>
        <taxon>Polyangiales</taxon>
        <taxon>Polyangiaceae</taxon>
        <taxon>Polyangium</taxon>
    </lineage>
</organism>
<protein>
    <submittedName>
        <fullName evidence="4">NUDIX hydrolase</fullName>
    </submittedName>
</protein>
<comment type="caution">
    <text evidence="4">The sequence shown here is derived from an EMBL/GenBank/DDBJ whole genome shotgun (WGS) entry which is preliminary data.</text>
</comment>
<dbReference type="InterPro" id="IPR020476">
    <property type="entry name" value="Nudix_hydrolase"/>
</dbReference>
<feature type="domain" description="Nudix hydrolase" evidence="3">
    <location>
        <begin position="9"/>
        <end position="143"/>
    </location>
</feature>
<dbReference type="RefSeq" id="WP_136929473.1">
    <property type="nucleotide sequence ID" value="NZ_SSMQ01000012.1"/>
</dbReference>
<dbReference type="InterPro" id="IPR036388">
    <property type="entry name" value="WH-like_DNA-bd_sf"/>
</dbReference>
<reference evidence="4 5" key="1">
    <citation type="submission" date="2019-04" db="EMBL/GenBank/DDBJ databases">
        <authorList>
            <person name="Li Y."/>
            <person name="Wang J."/>
        </authorList>
    </citation>
    <scope>NUCLEOTIDE SEQUENCE [LARGE SCALE GENOMIC DNA]</scope>
    <source>
        <strain evidence="4 5">DSM 14668</strain>
    </source>
</reference>
<dbReference type="OrthoDB" id="9761969at2"/>
<dbReference type="EMBL" id="SSMQ01000012">
    <property type="protein sequence ID" value="TKD08874.1"/>
    <property type="molecule type" value="Genomic_DNA"/>
</dbReference>
<dbReference type="PROSITE" id="PS51462">
    <property type="entry name" value="NUDIX"/>
    <property type="match status" value="1"/>
</dbReference>
<dbReference type="InterPro" id="IPR036390">
    <property type="entry name" value="WH_DNA-bd_sf"/>
</dbReference>
<accession>A0A4V5PNR8</accession>
<comment type="similarity">
    <text evidence="2">Belongs to the Nudix hydrolase family.</text>
</comment>
<dbReference type="AlphaFoldDB" id="A0A4V5PNR8"/>
<dbReference type="PRINTS" id="PR00502">
    <property type="entry name" value="NUDIXFAMILY"/>
</dbReference>
<proteinExistence type="inferred from homology"/>
<dbReference type="InterPro" id="IPR000086">
    <property type="entry name" value="NUDIX_hydrolase_dom"/>
</dbReference>
<dbReference type="Pfam" id="PF00293">
    <property type="entry name" value="NUDIX"/>
    <property type="match status" value="1"/>
</dbReference>
<name>A0A4V5PNR8_9BACT</name>
<keyword evidence="1 2" id="KW-0378">Hydrolase</keyword>
<keyword evidence="5" id="KW-1185">Reference proteome</keyword>
<dbReference type="Gene3D" id="3.90.79.10">
    <property type="entry name" value="Nucleoside Triphosphate Pyrophosphohydrolase"/>
    <property type="match status" value="1"/>
</dbReference>
<dbReference type="SUPFAM" id="SSF55811">
    <property type="entry name" value="Nudix"/>
    <property type="match status" value="1"/>
</dbReference>